<name>A0A847S861_9BACT</name>
<dbReference type="AlphaFoldDB" id="A0A847S861"/>
<dbReference type="PANTHER" id="PTHR42905">
    <property type="entry name" value="PHOSPHOENOLPYRUVATE CARBOXYLASE"/>
    <property type="match status" value="1"/>
</dbReference>
<protein>
    <submittedName>
        <fullName evidence="1">Isocitrate lyase/phosphoenolpyruvate mutase family protein</fullName>
    </submittedName>
</protein>
<dbReference type="EMBL" id="JABAHZ010000001">
    <property type="protein sequence ID" value="NLR77981.1"/>
    <property type="molecule type" value="Genomic_DNA"/>
</dbReference>
<dbReference type="Proteomes" id="UP000552864">
    <property type="component" value="Unassembled WGS sequence"/>
</dbReference>
<dbReference type="Gene3D" id="3.20.20.60">
    <property type="entry name" value="Phosphoenolpyruvate-binding domains"/>
    <property type="match status" value="1"/>
</dbReference>
<dbReference type="InterPro" id="IPR015813">
    <property type="entry name" value="Pyrv/PenolPyrv_kinase-like_dom"/>
</dbReference>
<accession>A0A847S861</accession>
<gene>
    <name evidence="1" type="ORF">HGH91_05055</name>
</gene>
<reference evidence="1 2" key="1">
    <citation type="submission" date="2020-04" db="EMBL/GenBank/DDBJ databases">
        <authorList>
            <person name="Yin C."/>
        </authorList>
    </citation>
    <scope>NUCLEOTIDE SEQUENCE [LARGE SCALE GENOMIC DNA]</scope>
    <source>
        <strain evidence="1 2">Ak56</strain>
    </source>
</reference>
<dbReference type="PANTHER" id="PTHR42905:SF16">
    <property type="entry name" value="CARBOXYPHOSPHONOENOLPYRUVATE PHOSPHONOMUTASE-LIKE PROTEIN (AFU_ORTHOLOGUE AFUA_5G07230)"/>
    <property type="match status" value="1"/>
</dbReference>
<dbReference type="InterPro" id="IPR040442">
    <property type="entry name" value="Pyrv_kinase-like_dom_sf"/>
</dbReference>
<dbReference type="CDD" id="cd00377">
    <property type="entry name" value="ICL_PEPM"/>
    <property type="match status" value="1"/>
</dbReference>
<keyword evidence="2" id="KW-1185">Reference proteome</keyword>
<dbReference type="SUPFAM" id="SSF51621">
    <property type="entry name" value="Phosphoenolpyruvate/pyruvate domain"/>
    <property type="match status" value="1"/>
</dbReference>
<proteinExistence type="predicted"/>
<dbReference type="GO" id="GO:0016829">
    <property type="term" value="F:lyase activity"/>
    <property type="evidence" value="ECO:0007669"/>
    <property type="project" value="UniProtKB-KW"/>
</dbReference>
<dbReference type="InterPro" id="IPR039556">
    <property type="entry name" value="ICL/PEPM"/>
</dbReference>
<dbReference type="RefSeq" id="WP_168737336.1">
    <property type="nucleotide sequence ID" value="NZ_JABAHZ010000001.1"/>
</dbReference>
<dbReference type="Pfam" id="PF13714">
    <property type="entry name" value="PEP_mutase"/>
    <property type="match status" value="1"/>
</dbReference>
<comment type="caution">
    <text evidence="1">The sequence shown here is derived from an EMBL/GenBank/DDBJ whole genome shotgun (WGS) entry which is preliminary data.</text>
</comment>
<evidence type="ECO:0000313" key="2">
    <source>
        <dbReference type="Proteomes" id="UP000552864"/>
    </source>
</evidence>
<organism evidence="1 2">
    <name type="scientific">Chitinophaga eiseniae</name>
    <dbReference type="NCBI Taxonomy" id="634771"/>
    <lineage>
        <taxon>Bacteria</taxon>
        <taxon>Pseudomonadati</taxon>
        <taxon>Bacteroidota</taxon>
        <taxon>Chitinophagia</taxon>
        <taxon>Chitinophagales</taxon>
        <taxon>Chitinophagaceae</taxon>
        <taxon>Chitinophaga</taxon>
    </lineage>
</organism>
<keyword evidence="1" id="KW-0670">Pyruvate</keyword>
<sequence length="243" mass="26976">MEFHQLHHQSSPFILANVWNVRSAQIVENCGFKAMATSSGAIAESLGYKDGEQIPFAELCYIVERIKKSTSIPFSVDLERGYTNNMEVLLENIRQLIDAGVAGINLEDHEGEDIYLRKLSTIKNYLLKTHQQLFINARTDAFLQKLPAPLETTISRAQRYQDAGADGLFVTGLQDTATIKKIVTATTLPVNVVGLPQISSVEILAACGVKRISMAGFLYKATYRNLEKIGKEILLQQSLAPLY</sequence>
<keyword evidence="1" id="KW-0456">Lyase</keyword>
<evidence type="ECO:0000313" key="1">
    <source>
        <dbReference type="EMBL" id="NLR77981.1"/>
    </source>
</evidence>